<evidence type="ECO:0000256" key="7">
    <source>
        <dbReference type="ARBA" id="ARBA00032162"/>
    </source>
</evidence>
<dbReference type="NCBIfam" id="TIGR00052">
    <property type="entry name" value="nudix-type nucleoside diphosphatase, YffH/AdpP family"/>
    <property type="match status" value="1"/>
</dbReference>
<keyword evidence="6 10" id="KW-0378">Hydrolase</keyword>
<dbReference type="Proteomes" id="UP001431634">
    <property type="component" value="Unassembled WGS sequence"/>
</dbReference>
<evidence type="ECO:0000256" key="4">
    <source>
        <dbReference type="ARBA" id="ARBA00011738"/>
    </source>
</evidence>
<evidence type="ECO:0000256" key="1">
    <source>
        <dbReference type="ARBA" id="ARBA00000847"/>
    </source>
</evidence>
<comment type="cofactor">
    <cofactor evidence="2">
        <name>Mg(2+)</name>
        <dbReference type="ChEBI" id="CHEBI:18420"/>
    </cofactor>
</comment>
<dbReference type="PROSITE" id="PS51462">
    <property type="entry name" value="NUDIX"/>
    <property type="match status" value="1"/>
</dbReference>
<proteinExistence type="inferred from homology"/>
<reference evidence="10" key="1">
    <citation type="submission" date="2023-05" db="EMBL/GenBank/DDBJ databases">
        <title>Whole genome sequence of Commensalibacter sp.</title>
        <authorList>
            <person name="Charoenyingcharoen P."/>
            <person name="Yukphan P."/>
        </authorList>
    </citation>
    <scope>NUCLEOTIDE SEQUENCE</scope>
    <source>
        <strain evidence="10">TBRC 16381</strain>
    </source>
</reference>
<gene>
    <name evidence="10" type="ORF">QJV27_00860</name>
</gene>
<dbReference type="InterPro" id="IPR015797">
    <property type="entry name" value="NUDIX_hydrolase-like_dom_sf"/>
</dbReference>
<evidence type="ECO:0000313" key="10">
    <source>
        <dbReference type="EMBL" id="MDI2089938.1"/>
    </source>
</evidence>
<evidence type="ECO:0000259" key="9">
    <source>
        <dbReference type="PROSITE" id="PS51462"/>
    </source>
</evidence>
<dbReference type="SUPFAM" id="SSF55811">
    <property type="entry name" value="Nudix"/>
    <property type="match status" value="1"/>
</dbReference>
<dbReference type="InterPro" id="IPR004385">
    <property type="entry name" value="NDP_pyrophosphatase"/>
</dbReference>
<protein>
    <recommendedName>
        <fullName evidence="5">GDP-mannose pyrophosphatase</fullName>
    </recommendedName>
    <alternativeName>
        <fullName evidence="7">GDP-mannose hydrolase</fullName>
    </alternativeName>
    <alternativeName>
        <fullName evidence="8">GDPMK</fullName>
    </alternativeName>
</protein>
<dbReference type="Gene3D" id="3.90.79.10">
    <property type="entry name" value="Nucleoside Triphosphate Pyrophosphohydrolase"/>
    <property type="match status" value="1"/>
</dbReference>
<comment type="similarity">
    <text evidence="3">Belongs to the Nudix hydrolase family. NudK subfamily.</text>
</comment>
<dbReference type="PANTHER" id="PTHR11839:SF18">
    <property type="entry name" value="NUDIX HYDROLASE DOMAIN-CONTAINING PROTEIN"/>
    <property type="match status" value="1"/>
</dbReference>
<dbReference type="CDD" id="cd24157">
    <property type="entry name" value="NUDIX_GDPMK"/>
    <property type="match status" value="1"/>
</dbReference>
<dbReference type="RefSeq" id="WP_281447102.1">
    <property type="nucleotide sequence ID" value="NZ_JASBAO010000001.1"/>
</dbReference>
<name>A0ABT6PYK6_9PROT</name>
<dbReference type="PANTHER" id="PTHR11839">
    <property type="entry name" value="UDP/ADP-SUGAR PYROPHOSPHATASE"/>
    <property type="match status" value="1"/>
</dbReference>
<comment type="caution">
    <text evidence="10">The sequence shown here is derived from an EMBL/GenBank/DDBJ whole genome shotgun (WGS) entry which is preliminary data.</text>
</comment>
<evidence type="ECO:0000256" key="6">
    <source>
        <dbReference type="ARBA" id="ARBA00022801"/>
    </source>
</evidence>
<feature type="domain" description="Nudix hydrolase" evidence="9">
    <location>
        <begin position="44"/>
        <end position="191"/>
    </location>
</feature>
<keyword evidence="11" id="KW-1185">Reference proteome</keyword>
<comment type="catalytic activity">
    <reaction evidence="1">
        <text>GDP-alpha-D-mannose + H2O = alpha-D-mannose 1-phosphate + GMP + 2 H(+)</text>
        <dbReference type="Rhea" id="RHEA:27978"/>
        <dbReference type="ChEBI" id="CHEBI:15377"/>
        <dbReference type="ChEBI" id="CHEBI:15378"/>
        <dbReference type="ChEBI" id="CHEBI:57527"/>
        <dbReference type="ChEBI" id="CHEBI:58115"/>
        <dbReference type="ChEBI" id="CHEBI:58409"/>
    </reaction>
</comment>
<dbReference type="EMBL" id="JASBAO010000001">
    <property type="protein sequence ID" value="MDI2089938.1"/>
    <property type="molecule type" value="Genomic_DNA"/>
</dbReference>
<evidence type="ECO:0000256" key="8">
    <source>
        <dbReference type="ARBA" id="ARBA00032272"/>
    </source>
</evidence>
<evidence type="ECO:0000313" key="11">
    <source>
        <dbReference type="Proteomes" id="UP001431634"/>
    </source>
</evidence>
<comment type="subunit">
    <text evidence="4">Homodimer.</text>
</comment>
<dbReference type="GO" id="GO:0016787">
    <property type="term" value="F:hydrolase activity"/>
    <property type="evidence" value="ECO:0007669"/>
    <property type="project" value="UniProtKB-KW"/>
</dbReference>
<evidence type="ECO:0000256" key="3">
    <source>
        <dbReference type="ARBA" id="ARBA00007275"/>
    </source>
</evidence>
<sequence length="203" mass="22975">MFKSKMTLRHLRQLWQGHTLLEMADMIQLYADGQKVAIQREILKVPDSVVVLLYRCDNHKLILTSQWRAPIVVKGDDRPVIEACAGNIDSEDFNIAKGDAIQAAFLAAKREVSEETGWHIKDLSFIYALYSSPGLMTEKLYYFIASVDSQIHDGGGLRSEGEDITVLEISLSEALNKIKDGEIIDLKTIVLLQHLQLHQCEFF</sequence>
<dbReference type="InterPro" id="IPR000086">
    <property type="entry name" value="NUDIX_hydrolase_dom"/>
</dbReference>
<evidence type="ECO:0000256" key="5">
    <source>
        <dbReference type="ARBA" id="ARBA00016377"/>
    </source>
</evidence>
<evidence type="ECO:0000256" key="2">
    <source>
        <dbReference type="ARBA" id="ARBA00001946"/>
    </source>
</evidence>
<accession>A0ABT6PYK6</accession>
<organism evidence="10 11">
    <name type="scientific">Commensalibacter oyaizuii</name>
    <dbReference type="NCBI Taxonomy" id="3043873"/>
    <lineage>
        <taxon>Bacteria</taxon>
        <taxon>Pseudomonadati</taxon>
        <taxon>Pseudomonadota</taxon>
        <taxon>Alphaproteobacteria</taxon>
        <taxon>Acetobacterales</taxon>
        <taxon>Acetobacteraceae</taxon>
    </lineage>
</organism>